<comment type="cofactor">
    <cofactor evidence="1">
        <name>Mg(2+)</name>
        <dbReference type="ChEBI" id="CHEBI:18420"/>
    </cofactor>
</comment>
<sequence>MPPAPVLNEIQQGTDMTDLAEFAREKGIKYFMISYTDLFGGQRAKLVPAQAIADMQKDGAGFAGFATWLDLTPAHPDMMALPDPSAVIQLPWKKDVAWVASNCIMSGNGALDQAPRNVLARLVAEAAELGLDIKTGVEPEFFLLSPEGTSVADTADTAVKPCYDQQAVMRRYDVIAEICDYMLELGWEAYQNDHEDANGQFEMNWKYDSAMATADKHSFFKFMTRSVAEKHGLRATFMPKPIMGLTGNGCHAHISVWTKDGKNAFADDSKELSLSDQGRHFLGGIMKHASALAAITNPTVNSYKRINAPRTTSGATWAPNSVTWTGNNRTHMVRVPGPGRFELRLPDGAVNPYLLQAVIIAAGLSGLKCKADPGKRWDIDMYAEGHKVTDAPKLPLNLLDAIRAYDADEGLKEAMGKEFSAAYIKLKTQEWNSYTSHLTQWERDNTLDI</sequence>
<evidence type="ECO:0000313" key="13">
    <source>
        <dbReference type="Proteomes" id="UP000319014"/>
    </source>
</evidence>
<dbReference type="NCBIfam" id="TIGR03105">
    <property type="entry name" value="gln_synth_III"/>
    <property type="match status" value="1"/>
</dbReference>
<dbReference type="InterPro" id="IPR027303">
    <property type="entry name" value="Gln_synth_gly_rich_site"/>
</dbReference>
<evidence type="ECO:0000256" key="4">
    <source>
        <dbReference type="ARBA" id="ARBA00022741"/>
    </source>
</evidence>
<feature type="domain" description="GS beta-grasp" evidence="10">
    <location>
        <begin position="26"/>
        <end position="109"/>
    </location>
</feature>
<dbReference type="PROSITE" id="PS51986">
    <property type="entry name" value="GS_BETA_GRASP"/>
    <property type="match status" value="1"/>
</dbReference>
<dbReference type="SMART" id="SM01230">
    <property type="entry name" value="Gln-synt_C"/>
    <property type="match status" value="1"/>
</dbReference>
<dbReference type="InterPro" id="IPR008147">
    <property type="entry name" value="Gln_synt_N"/>
</dbReference>
<gene>
    <name evidence="12" type="ORF">SAMN06265221_11916</name>
</gene>
<name>A0A521F9G8_9RHOB</name>
<keyword evidence="4" id="KW-0547">Nucleotide-binding</keyword>
<evidence type="ECO:0000259" key="11">
    <source>
        <dbReference type="PROSITE" id="PS51987"/>
    </source>
</evidence>
<dbReference type="GO" id="GO:0005524">
    <property type="term" value="F:ATP binding"/>
    <property type="evidence" value="ECO:0007669"/>
    <property type="project" value="UniProtKB-KW"/>
</dbReference>
<evidence type="ECO:0000256" key="5">
    <source>
        <dbReference type="ARBA" id="ARBA00022840"/>
    </source>
</evidence>
<dbReference type="PANTHER" id="PTHR43785:SF14">
    <property type="entry name" value="GLUTAMINE SYNTHETASE"/>
    <property type="match status" value="1"/>
</dbReference>
<dbReference type="InterPro" id="IPR008146">
    <property type="entry name" value="Gln_synth_cat_dom"/>
</dbReference>
<keyword evidence="7" id="KW-0535">Nitrogen fixation</keyword>
<dbReference type="InterPro" id="IPR017536">
    <property type="entry name" value="Glutamine_synthetase_typeIII"/>
</dbReference>
<dbReference type="GO" id="GO:0006542">
    <property type="term" value="P:glutamine biosynthetic process"/>
    <property type="evidence" value="ECO:0007669"/>
    <property type="project" value="InterPro"/>
</dbReference>
<evidence type="ECO:0000256" key="7">
    <source>
        <dbReference type="ARBA" id="ARBA00023231"/>
    </source>
</evidence>
<dbReference type="Pfam" id="PF00120">
    <property type="entry name" value="Gln-synt_C"/>
    <property type="match status" value="1"/>
</dbReference>
<accession>A0A521F9G8</accession>
<keyword evidence="5" id="KW-0067">ATP-binding</keyword>
<keyword evidence="6" id="KW-0460">Magnesium</keyword>
<dbReference type="AlphaFoldDB" id="A0A521F9G8"/>
<feature type="domain" description="GS catalytic" evidence="11">
    <location>
        <begin position="115"/>
        <end position="449"/>
    </location>
</feature>
<dbReference type="PANTHER" id="PTHR43785">
    <property type="entry name" value="GAMMA-GLUTAMYLPUTRESCINE SYNTHETASE"/>
    <property type="match status" value="1"/>
</dbReference>
<dbReference type="SUPFAM" id="SSF55931">
    <property type="entry name" value="Glutamine synthetase/guanido kinase"/>
    <property type="match status" value="1"/>
</dbReference>
<dbReference type="EMBL" id="FXTK01000019">
    <property type="protein sequence ID" value="SMO92724.1"/>
    <property type="molecule type" value="Genomic_DNA"/>
</dbReference>
<dbReference type="InterPro" id="IPR014746">
    <property type="entry name" value="Gln_synth/guanido_kin_cat_dom"/>
</dbReference>
<evidence type="ECO:0000259" key="10">
    <source>
        <dbReference type="PROSITE" id="PS51986"/>
    </source>
</evidence>
<comment type="function">
    <text evidence="2">Catalyzes the ATP-dependent biosynthesis of glutamine from glutamate and ammonia.</text>
</comment>
<evidence type="ECO:0000256" key="3">
    <source>
        <dbReference type="ARBA" id="ARBA00022598"/>
    </source>
</evidence>
<evidence type="ECO:0000256" key="8">
    <source>
        <dbReference type="PROSITE-ProRule" id="PRU01330"/>
    </source>
</evidence>
<dbReference type="PROSITE" id="PS51987">
    <property type="entry name" value="GS_CATALYTIC"/>
    <property type="match status" value="1"/>
</dbReference>
<evidence type="ECO:0000256" key="9">
    <source>
        <dbReference type="RuleBase" id="RU000384"/>
    </source>
</evidence>
<organism evidence="12 13">
    <name type="scientific">Paracoccus laeviglucosivorans</name>
    <dbReference type="NCBI Taxonomy" id="1197861"/>
    <lineage>
        <taxon>Bacteria</taxon>
        <taxon>Pseudomonadati</taxon>
        <taxon>Pseudomonadota</taxon>
        <taxon>Alphaproteobacteria</taxon>
        <taxon>Rhodobacterales</taxon>
        <taxon>Paracoccaceae</taxon>
        <taxon>Paracoccus</taxon>
    </lineage>
</organism>
<dbReference type="InterPro" id="IPR036651">
    <property type="entry name" value="Gln_synt_N_sf"/>
</dbReference>
<dbReference type="PROSITE" id="PS00181">
    <property type="entry name" value="GLNA_ATP"/>
    <property type="match status" value="1"/>
</dbReference>
<keyword evidence="13" id="KW-1185">Reference proteome</keyword>
<keyword evidence="3" id="KW-0436">Ligase</keyword>
<protein>
    <submittedName>
        <fullName evidence="12">Gamma-glutamylmethylamide synthetase</fullName>
    </submittedName>
</protein>
<evidence type="ECO:0000313" key="12">
    <source>
        <dbReference type="EMBL" id="SMO92724.1"/>
    </source>
</evidence>
<dbReference type="GO" id="GO:0004356">
    <property type="term" value="F:glutamine synthetase activity"/>
    <property type="evidence" value="ECO:0007669"/>
    <property type="project" value="InterPro"/>
</dbReference>
<comment type="similarity">
    <text evidence="8 9">Belongs to the glutamine synthetase family.</text>
</comment>
<dbReference type="Gene3D" id="3.30.590.10">
    <property type="entry name" value="Glutamine synthetase/guanido kinase, catalytic domain"/>
    <property type="match status" value="1"/>
</dbReference>
<dbReference type="SUPFAM" id="SSF54368">
    <property type="entry name" value="Glutamine synthetase, N-terminal domain"/>
    <property type="match status" value="1"/>
</dbReference>
<evidence type="ECO:0000256" key="6">
    <source>
        <dbReference type="ARBA" id="ARBA00022842"/>
    </source>
</evidence>
<evidence type="ECO:0000256" key="2">
    <source>
        <dbReference type="ARBA" id="ARBA00003117"/>
    </source>
</evidence>
<evidence type="ECO:0000256" key="1">
    <source>
        <dbReference type="ARBA" id="ARBA00001946"/>
    </source>
</evidence>
<reference evidence="12 13" key="1">
    <citation type="submission" date="2017-05" db="EMBL/GenBank/DDBJ databases">
        <authorList>
            <person name="Varghese N."/>
            <person name="Submissions S."/>
        </authorList>
    </citation>
    <scope>NUCLEOTIDE SEQUENCE [LARGE SCALE GENOMIC DNA]</scope>
    <source>
        <strain evidence="12 13">DSM 100094</strain>
    </source>
</reference>
<dbReference type="Gene3D" id="3.10.20.70">
    <property type="entry name" value="Glutamine synthetase, N-terminal domain"/>
    <property type="match status" value="1"/>
</dbReference>
<dbReference type="Proteomes" id="UP000319014">
    <property type="component" value="Unassembled WGS sequence"/>
</dbReference>
<proteinExistence type="inferred from homology"/>